<feature type="domain" description="Fibronectin type-III" evidence="10">
    <location>
        <begin position="2122"/>
        <end position="2219"/>
    </location>
</feature>
<comment type="subcellular location">
    <subcellularLocation>
        <location evidence="1">Secreted</location>
        <location evidence="1">Extracellular space</location>
        <location evidence="1">Extracellular matrix</location>
    </subcellularLocation>
</comment>
<dbReference type="PANTHER" id="PTHR46708:SF1">
    <property type="entry name" value="TENASCIN"/>
    <property type="match status" value="1"/>
</dbReference>
<dbReference type="InterPro" id="IPR014716">
    <property type="entry name" value="Fibrinogen_a/b/g_C_1"/>
</dbReference>
<evidence type="ECO:0000259" key="10">
    <source>
        <dbReference type="PROSITE" id="PS50853"/>
    </source>
</evidence>
<dbReference type="EMBL" id="CALNXK010000026">
    <property type="protein sequence ID" value="CAH3113719.1"/>
    <property type="molecule type" value="Genomic_DNA"/>
</dbReference>
<dbReference type="CDD" id="cd00087">
    <property type="entry name" value="FReD"/>
    <property type="match status" value="1"/>
</dbReference>
<comment type="caution">
    <text evidence="14">The sequence shown here is derived from an EMBL/GenBank/DDBJ whole genome shotgun (WGS) entry which is preliminary data.</text>
</comment>
<feature type="domain" description="F5/8 type C" evidence="9">
    <location>
        <begin position="818"/>
        <end position="969"/>
    </location>
</feature>
<feature type="domain" description="TLDc" evidence="13">
    <location>
        <begin position="534"/>
        <end position="701"/>
    </location>
</feature>
<feature type="transmembrane region" description="Helical" evidence="8">
    <location>
        <begin position="2554"/>
        <end position="2575"/>
    </location>
</feature>
<feature type="domain" description="Fibronectin type-III" evidence="10">
    <location>
        <begin position="1806"/>
        <end position="1917"/>
    </location>
</feature>
<keyword evidence="5" id="KW-0677">Repeat</keyword>
<feature type="domain" description="Fibronectin type-III" evidence="10">
    <location>
        <begin position="2224"/>
        <end position="2319"/>
    </location>
</feature>
<dbReference type="InterPro" id="IPR008979">
    <property type="entry name" value="Galactose-bd-like_sf"/>
</dbReference>
<dbReference type="InterPro" id="IPR036056">
    <property type="entry name" value="Fibrinogen-like_C"/>
</dbReference>
<dbReference type="SUPFAM" id="SSF49785">
    <property type="entry name" value="Galactose-binding domain-like"/>
    <property type="match status" value="1"/>
</dbReference>
<dbReference type="InterPro" id="IPR050991">
    <property type="entry name" value="ECM_Regulatory_Proteins"/>
</dbReference>
<evidence type="ECO:0000256" key="8">
    <source>
        <dbReference type="SAM" id="Phobius"/>
    </source>
</evidence>
<dbReference type="InterPro" id="IPR013783">
    <property type="entry name" value="Ig-like_fold"/>
</dbReference>
<dbReference type="Gene3D" id="2.60.120.260">
    <property type="entry name" value="Galactose-binding domain-like"/>
    <property type="match status" value="1"/>
</dbReference>
<dbReference type="InterPro" id="IPR003961">
    <property type="entry name" value="FN3_dom"/>
</dbReference>
<protein>
    <submittedName>
        <fullName evidence="14">Uncharacterized protein</fullName>
    </submittedName>
</protein>
<dbReference type="PROSITE" id="PS50022">
    <property type="entry name" value="FA58C_3"/>
    <property type="match status" value="1"/>
</dbReference>
<accession>A0ABN8NLC3</accession>
<dbReference type="SMART" id="SM00231">
    <property type="entry name" value="FA58C"/>
    <property type="match status" value="1"/>
</dbReference>
<dbReference type="SMART" id="SM00584">
    <property type="entry name" value="TLDc"/>
    <property type="match status" value="1"/>
</dbReference>
<dbReference type="InterPro" id="IPR001759">
    <property type="entry name" value="PTX_dom"/>
</dbReference>
<dbReference type="PROSITE" id="PS51886">
    <property type="entry name" value="TLDC"/>
    <property type="match status" value="1"/>
</dbReference>
<dbReference type="Gene3D" id="2.60.120.200">
    <property type="match status" value="2"/>
</dbReference>
<dbReference type="InterPro" id="IPR000421">
    <property type="entry name" value="FA58C"/>
</dbReference>
<evidence type="ECO:0000256" key="6">
    <source>
        <dbReference type="ARBA" id="ARBA00023157"/>
    </source>
</evidence>
<dbReference type="Gene3D" id="2.60.40.10">
    <property type="entry name" value="Immunoglobulins"/>
    <property type="match status" value="9"/>
</dbReference>
<keyword evidence="8" id="KW-0472">Membrane</keyword>
<feature type="domain" description="Fibronectin type-III" evidence="10">
    <location>
        <begin position="2323"/>
        <end position="2427"/>
    </location>
</feature>
<dbReference type="Pfam" id="PF00754">
    <property type="entry name" value="F5_F8_type_C"/>
    <property type="match status" value="1"/>
</dbReference>
<evidence type="ECO:0000256" key="4">
    <source>
        <dbReference type="ARBA" id="ARBA00022729"/>
    </source>
</evidence>
<evidence type="ECO:0000259" key="11">
    <source>
        <dbReference type="PROSITE" id="PS51406"/>
    </source>
</evidence>
<keyword evidence="8" id="KW-1133">Transmembrane helix</keyword>
<dbReference type="Gene3D" id="1.10.287.70">
    <property type="match status" value="1"/>
</dbReference>
<evidence type="ECO:0000313" key="14">
    <source>
        <dbReference type="EMBL" id="CAH3113719.1"/>
    </source>
</evidence>
<evidence type="ECO:0000256" key="3">
    <source>
        <dbReference type="ARBA" id="ARBA00022536"/>
    </source>
</evidence>
<dbReference type="Pfam" id="PF00147">
    <property type="entry name" value="Fibrinogen_C"/>
    <property type="match status" value="1"/>
</dbReference>
<organism evidence="14 15">
    <name type="scientific">Porites lobata</name>
    <dbReference type="NCBI Taxonomy" id="104759"/>
    <lineage>
        <taxon>Eukaryota</taxon>
        <taxon>Metazoa</taxon>
        <taxon>Cnidaria</taxon>
        <taxon>Anthozoa</taxon>
        <taxon>Hexacorallia</taxon>
        <taxon>Scleractinia</taxon>
        <taxon>Fungiina</taxon>
        <taxon>Poritidae</taxon>
        <taxon>Porites</taxon>
    </lineage>
</organism>
<dbReference type="PROSITE" id="PS50853">
    <property type="entry name" value="FN3"/>
    <property type="match status" value="9"/>
</dbReference>
<evidence type="ECO:0000259" key="12">
    <source>
        <dbReference type="PROSITE" id="PS51828"/>
    </source>
</evidence>
<dbReference type="Pfam" id="PF07534">
    <property type="entry name" value="TLD"/>
    <property type="match status" value="1"/>
</dbReference>
<dbReference type="Pfam" id="PF13385">
    <property type="entry name" value="Laminin_G_3"/>
    <property type="match status" value="2"/>
</dbReference>
<feature type="domain" description="Fibronectin type-III" evidence="10">
    <location>
        <begin position="1707"/>
        <end position="1801"/>
    </location>
</feature>
<dbReference type="InterPro" id="IPR002181">
    <property type="entry name" value="Fibrinogen_a/b/g_C_dom"/>
</dbReference>
<dbReference type="InterPro" id="IPR006571">
    <property type="entry name" value="TLDc_dom"/>
</dbReference>
<dbReference type="Proteomes" id="UP001159405">
    <property type="component" value="Unassembled WGS sequence"/>
</dbReference>
<feature type="domain" description="Fibronectin type-III" evidence="10">
    <location>
        <begin position="1304"/>
        <end position="1397"/>
    </location>
</feature>
<gene>
    <name evidence="14" type="ORF">PLOB_00022291</name>
</gene>
<evidence type="ECO:0000256" key="1">
    <source>
        <dbReference type="ARBA" id="ARBA00004498"/>
    </source>
</evidence>
<dbReference type="InterPro" id="IPR013320">
    <property type="entry name" value="ConA-like_dom_sf"/>
</dbReference>
<feature type="domain" description="Fibrinogen C-terminal" evidence="11">
    <location>
        <begin position="112"/>
        <end position="326"/>
    </location>
</feature>
<keyword evidence="6" id="KW-1015">Disulfide bond</keyword>
<dbReference type="CDD" id="cd00063">
    <property type="entry name" value="FN3"/>
    <property type="match status" value="9"/>
</dbReference>
<dbReference type="SMART" id="SM00186">
    <property type="entry name" value="FBG"/>
    <property type="match status" value="1"/>
</dbReference>
<keyword evidence="2" id="KW-0272">Extracellular matrix</keyword>
<reference evidence="14 15" key="1">
    <citation type="submission" date="2022-05" db="EMBL/GenBank/DDBJ databases">
        <authorList>
            <consortium name="Genoscope - CEA"/>
            <person name="William W."/>
        </authorList>
    </citation>
    <scope>NUCLEOTIDE SEQUENCE [LARGE SCALE GENOMIC DNA]</scope>
</reference>
<feature type="domain" description="Fibronectin type-III" evidence="10">
    <location>
        <begin position="1922"/>
        <end position="2018"/>
    </location>
</feature>
<dbReference type="SMART" id="SM00159">
    <property type="entry name" value="PTX"/>
    <property type="match status" value="1"/>
</dbReference>
<dbReference type="NCBIfam" id="NF040941">
    <property type="entry name" value="GGGWT_bact"/>
    <property type="match status" value="1"/>
</dbReference>
<evidence type="ECO:0000259" key="9">
    <source>
        <dbReference type="PROSITE" id="PS50022"/>
    </source>
</evidence>
<dbReference type="SUPFAM" id="SSF56496">
    <property type="entry name" value="Fibrinogen C-terminal domain-like"/>
    <property type="match status" value="1"/>
</dbReference>
<dbReference type="InterPro" id="IPR013099">
    <property type="entry name" value="K_chnl_dom"/>
</dbReference>
<keyword evidence="3" id="KW-0245">EGF-like domain</keyword>
<keyword evidence="4" id="KW-0732">Signal</keyword>
<dbReference type="PROSITE" id="PS01285">
    <property type="entry name" value="FA58C_1"/>
    <property type="match status" value="1"/>
</dbReference>
<keyword evidence="2" id="KW-0964">Secreted</keyword>
<dbReference type="SUPFAM" id="SSF49899">
    <property type="entry name" value="Concanavalin A-like lectins/glucanases"/>
    <property type="match status" value="2"/>
</dbReference>
<dbReference type="PANTHER" id="PTHR46708">
    <property type="entry name" value="TENASCIN"/>
    <property type="match status" value="1"/>
</dbReference>
<feature type="transmembrane region" description="Helical" evidence="8">
    <location>
        <begin position="2620"/>
        <end position="2640"/>
    </location>
</feature>
<evidence type="ECO:0000256" key="2">
    <source>
        <dbReference type="ARBA" id="ARBA00022530"/>
    </source>
</evidence>
<dbReference type="InterPro" id="IPR020837">
    <property type="entry name" value="Fibrinogen_CS"/>
</dbReference>
<feature type="transmembrane region" description="Helical" evidence="8">
    <location>
        <begin position="2797"/>
        <end position="2817"/>
    </location>
</feature>
<dbReference type="PROSITE" id="PS51406">
    <property type="entry name" value="FIBRINOGEN_C_2"/>
    <property type="match status" value="1"/>
</dbReference>
<dbReference type="Pfam" id="PF00041">
    <property type="entry name" value="fn3"/>
    <property type="match status" value="9"/>
</dbReference>
<dbReference type="Gene3D" id="3.90.215.10">
    <property type="entry name" value="Gamma Fibrinogen, chain A, domain 1"/>
    <property type="match status" value="1"/>
</dbReference>
<evidence type="ECO:0000259" key="13">
    <source>
        <dbReference type="PROSITE" id="PS51886"/>
    </source>
</evidence>
<dbReference type="Pfam" id="PF07885">
    <property type="entry name" value="Ion_trans_2"/>
    <property type="match status" value="1"/>
</dbReference>
<dbReference type="CDD" id="cd00057">
    <property type="entry name" value="FA58C"/>
    <property type="match status" value="1"/>
</dbReference>
<keyword evidence="8" id="KW-0812">Transmembrane</keyword>
<keyword evidence="15" id="KW-1185">Reference proteome</keyword>
<evidence type="ECO:0000256" key="5">
    <source>
        <dbReference type="ARBA" id="ARBA00022737"/>
    </source>
</evidence>
<comment type="caution">
    <text evidence="7">Lacks conserved residue(s) required for the propagation of feature annotation.</text>
</comment>
<proteinExistence type="predicted"/>
<dbReference type="SUPFAM" id="SSF49265">
    <property type="entry name" value="Fibronectin type III"/>
    <property type="match status" value="5"/>
</dbReference>
<sequence>AGTAGFARWSDGYYYRGQIISSGESDQMVFRSVREYDVSFSPSDWQAFVPDVTPVRKSTPSSSRVITPIFTNKYQAGTIVFINASSFTYKVRHDDGGGESHFNLTDLRLMHPGFAEFGHDCLDLLYKGYTQNGFYYIYPDGASFIKAFCDQETNGGGWTVFQRRFDGSLDFFRDWNSYKEGFGDFGSEFWLGNDNIHKITLQDSQLLIELEDFNGETAHAFYDSFRVGSEGEKYVLHLGEFTGTGGDSMSSMHNGMKFSTRDQDNDDDSNSCAQTYTGAWWYGSCHLANLNGQYGVDTYGKGINWQTWKGHDHSLKATAMKVRPRRERDVYYELVFSGAPSDYVLFPRITDFRDVSSCWWIKTLGGPDWQTVFSLHNHSDNTSVLSLSFSLNGHYEFRVNSEVRTFYLENYFITDAIWHHVCTMWFSESGTWKAFIDGKMRATVTDLTPYRPGIGYLVIGRFQGSLAHFNIWDKDIGFGDPLRDLGRSLITGNVVPWTEVQFWRSGNVTKKKSSLCKLSGFQSSMISHIPRHQDVLMGWTIEAPLLCERYWVPCFRGAVDGWHSHIFHRKCDNLGPTLTIARKDSYLFGGFADKSWKNHSPAQSIYSQRSFLFSLKPFNTAYGTKKFGQLEGKKDKAMRGSSDKGPCWGMDAEEMCFSPRAVKTELGSSGVFKDKDIPDISTFFTGESSFQAEDVEVLALADYKCDPPCREDEYCDEISGECVCHSTLRGEEICKLRQGLQKLKDQHCIDQWANDRSDCHGRLFARYSNTNNDPTNAWRCYYEDSLTGDRWRYDIETASNCYHEDDGLKLEYFADEVQNCRALGMESTDIFDSQISSSSDWDAHHEARNARLNFQAVSDRSGAWSAGSNDANQWLQVDFVKTVSVVKVATQGRMNSSQWVTSYSLSQSMDGSIFEVYQQSGVAKIFNGNTDQNTIVSHVLHPVIFTRFIRILPKTWYLHISMRAEFYECDGYDVFEVDDLLVDSKFLYTFDDVSDIKDVRGEVWAQVNGSLLTVTGVRGGAVKTLGDTGTILLSNNPWGRLIYITVNQHTFSLWLLYQCRETNAAQSFFAVGNQENGGRGAHLYQEDGSREDLTFKLTGQWEKCFVTFSVPQRVWSHLVFTWTQIDQVKVYRNGKLAPNMAKHCDNVGAPNVDNKDIKLGSSNQLPLASFDDLSYWKKALSTLQVEKLFRFYKGGANLHVHVSLELPNEKFDPELMRSESEVFQNKIALLENQMKALYEERFVSKVENFQFRNMTHVAVNFTVQFHGIGYKIIEPLETSLASRGMLGNMPIRFVEIDSIDVYTKQLQVKAYNTSSTSIAVSWTDPGNLARGIFCGVEILYHISNSEEKFRVMSSSLALEYELTSLLPYTWYVISARPHTLKGEGKESEGVFTRTGEDAPTLPPENVHAILNKSGVIIVTWQPVPVQHRLGVMQGYKVMYTPQTSSNPMQKTVSTYNLSVVLHDLEINTLYSITVAAYSRVGQGPSSQPVVVRTKEDGKRVIKNLIQPHLVSRTRTTVKNFDLIFSRIRIMGSAKVLSLIQRKIRLSKSNHGLKFIRFAVRPVLEYAGPVWQNIPAYLSEAIERVQKRALNIIYSEAESYAHALQLGKLDRLDDRRVLLCYKYMTKMKSPSQPLHHLLPSPLLDAPNYTLRQKAEKYYLFRNMQVCRTKRVEDFFTLIQLLIIFIVTTVNYYTLDNSCLMIVKYLAVDPVNITNTVPTSTSIGLSWVAPDSYKLGEAVYQYRVEVVDLLRRERINVTVNSSSTRIQLDFLKPFTSYEFKVYCSTSSWEGNITDTISLKTEEDAPSESPRNLTVQYSTPSATTLQWKPVHKYFINGRLRGYKVKYKETLSTPLSDWSFIVINANGTQQSRNKRSVQEEEIVSFNLEGLKAYTSYAVIVLAFTIKDGVPTLAKNFTTAEMVPDKSPTNVTAYDTSSTSINITWQPIPSDHVNGILLDYNVIYRRIDKPNDNISMFTVNSTVLHTELSGLGKYKQYSIQVAGRTAAGLGNFSEPVFVRTEQDAPDDPPQNMRAIGIEPTVLKAYWLPVSNETINGIGLGYKLSLFTTAGTIIRNYTLNASVLSLEITGLDIWTNYSIRMAAFTIVGDGPWSDLMVEDTDEEVPYKAPANPTGTATSSTSIFLKWDAVDLPNIRGILRGYTVYYEEAWSSVHPSVLRIVTVDISVTEVQLINLHKYTEYHIWVTAFTTRQGLKSISLFVRTLEDIPDRPPLYITYTSPTSTTILLHWSSVLAQFANGIISGFRVEYQEIGLSNSTVKTRERFLVNWVLLDGLKKFTEYSVRVCAFTSAGYGPENILTVLTSQDVPSKPPSSINAKGHVSLTTIPVSWQPVDPQHINGVLLGYKIRYQAVAFGQEPAEDQPVLEKNVSTSALTVVLENLDIFTLYRVDVLGYTVIGEGPAATDYAETCRCYKRLTTSWYEFPPYVQVQDDNISSGLIPPILSKLAVTCCQTCQSHGKSYVDFNSNGLNTSARLRDLRTFKSSIGNPTDFFFPIYGFKYQIHFAKEFGYHGLVESPGMAYIINTNTQDDVPNAVLNNIISCWPAVTLFIVITYLSGLLVWAVESPCNPQDFPSSFTKGVPEGFYWAFVSTTTVGYGDRAPISFMGKIVAIVVILTGLVLFSLVNGILATSITSVALETDYKIYGAKVAAIAETPEYRMGVRKNARMDGEYSTFEDIFTALHERKVTGALIDTYSAGSSKDMFAKHHFRVYKVLDYSSTYGVVMGEGARKLRKCFNDLTQHVYASEISEHIQKNTEQLKEPADSLPVERSTGLFDSDSFVFQNTLILTSSLLISCLLLGIMHEIIRYTRSRAKIKPHESWHTSLNEMKAVVENFHQNMVLIKKMISSRHKKERKALLLLHQKEPKRKYESMAIITEDLFTNSLSGEDDAHC</sequence>
<feature type="domain" description="Fibronectin type-III" evidence="10">
    <location>
        <begin position="1402"/>
        <end position="1496"/>
    </location>
</feature>
<feature type="domain" description="Pentraxin (PTX)" evidence="12">
    <location>
        <begin position="317"/>
        <end position="516"/>
    </location>
</feature>
<dbReference type="PROSITE" id="PS00514">
    <property type="entry name" value="FIBRINOGEN_C_1"/>
    <property type="match status" value="1"/>
</dbReference>
<dbReference type="SUPFAM" id="SSF81324">
    <property type="entry name" value="Voltage-gated potassium channels"/>
    <property type="match status" value="1"/>
</dbReference>
<feature type="domain" description="Fibronectin type-III" evidence="10">
    <location>
        <begin position="2023"/>
        <end position="2117"/>
    </location>
</feature>
<evidence type="ECO:0000256" key="7">
    <source>
        <dbReference type="PROSITE-ProRule" id="PRU01172"/>
    </source>
</evidence>
<evidence type="ECO:0000313" key="15">
    <source>
        <dbReference type="Proteomes" id="UP001159405"/>
    </source>
</evidence>
<dbReference type="PROSITE" id="PS51828">
    <property type="entry name" value="PTX_2"/>
    <property type="match status" value="1"/>
</dbReference>
<dbReference type="SMART" id="SM00060">
    <property type="entry name" value="FN3"/>
    <property type="match status" value="9"/>
</dbReference>
<feature type="non-terminal residue" evidence="14">
    <location>
        <position position="1"/>
    </location>
</feature>
<dbReference type="InterPro" id="IPR036116">
    <property type="entry name" value="FN3_sf"/>
</dbReference>
<name>A0ABN8NLC3_9CNID</name>